<name>A0ABY9BNU4_VITVI</name>
<dbReference type="Proteomes" id="UP001227230">
    <property type="component" value="Chromosome 3"/>
</dbReference>
<dbReference type="Pfam" id="PF04450">
    <property type="entry name" value="BSP"/>
    <property type="match status" value="1"/>
</dbReference>
<accession>A0ABY9BNU4</accession>
<evidence type="ECO:0000313" key="1">
    <source>
        <dbReference type="EMBL" id="WJZ83945.1"/>
    </source>
</evidence>
<dbReference type="PANTHER" id="PTHR33321:SF12">
    <property type="entry name" value="PLANT BASIC SECRETORY PROTEIN (BSP) FAMILY PROTEIN"/>
    <property type="match status" value="1"/>
</dbReference>
<proteinExistence type="predicted"/>
<sequence>MFNTVVTVAHSKPKSPFTRAKPINCTAFGKFQYYSREFNFQIPGGLIEGIVDFGRMKAGYAPSHWVQPGQGDQRDQGYVETTRFLDYRNTLQNGFVAELRKEMRKITDQLWSECKAKYNNNA</sequence>
<evidence type="ECO:0000313" key="2">
    <source>
        <dbReference type="Proteomes" id="UP001227230"/>
    </source>
</evidence>
<dbReference type="EMBL" id="CP126650">
    <property type="protein sequence ID" value="WJZ83945.1"/>
    <property type="molecule type" value="Genomic_DNA"/>
</dbReference>
<organism evidence="1 2">
    <name type="scientific">Vitis vinifera</name>
    <name type="common">Grape</name>
    <dbReference type="NCBI Taxonomy" id="29760"/>
    <lineage>
        <taxon>Eukaryota</taxon>
        <taxon>Viridiplantae</taxon>
        <taxon>Streptophyta</taxon>
        <taxon>Embryophyta</taxon>
        <taxon>Tracheophyta</taxon>
        <taxon>Spermatophyta</taxon>
        <taxon>Magnoliopsida</taxon>
        <taxon>eudicotyledons</taxon>
        <taxon>Gunneridae</taxon>
        <taxon>Pentapetalae</taxon>
        <taxon>rosids</taxon>
        <taxon>Vitales</taxon>
        <taxon>Vitaceae</taxon>
        <taxon>Viteae</taxon>
        <taxon>Vitis</taxon>
    </lineage>
</organism>
<dbReference type="InterPro" id="IPR007541">
    <property type="entry name" value="Uncharacterised_BSP"/>
</dbReference>
<keyword evidence="2" id="KW-1185">Reference proteome</keyword>
<dbReference type="PANTHER" id="PTHR33321">
    <property type="match status" value="1"/>
</dbReference>
<protein>
    <submittedName>
        <fullName evidence="1">Uncharacterized protein</fullName>
    </submittedName>
</protein>
<reference evidence="1 2" key="1">
    <citation type="journal article" date="2023" name="Hortic Res">
        <title>The complete reference genome for grapevine (Vitis vinifera L.) genetics and breeding.</title>
        <authorList>
            <person name="Shi X."/>
            <person name="Cao S."/>
            <person name="Wang X."/>
            <person name="Huang S."/>
            <person name="Wang Y."/>
            <person name="Liu Z."/>
            <person name="Liu W."/>
            <person name="Leng X."/>
            <person name="Peng Y."/>
            <person name="Wang N."/>
            <person name="Wang Y."/>
            <person name="Ma Z."/>
            <person name="Xu X."/>
            <person name="Zhang F."/>
            <person name="Xue H."/>
            <person name="Zhong H."/>
            <person name="Wang Y."/>
            <person name="Zhang K."/>
            <person name="Velt A."/>
            <person name="Avia K."/>
            <person name="Holtgrawe D."/>
            <person name="Grimplet J."/>
            <person name="Matus J.T."/>
            <person name="Ware D."/>
            <person name="Wu X."/>
            <person name="Wang H."/>
            <person name="Liu C."/>
            <person name="Fang Y."/>
            <person name="Rustenholz C."/>
            <person name="Cheng Z."/>
            <person name="Xiao H."/>
            <person name="Zhou Y."/>
        </authorList>
    </citation>
    <scope>NUCLEOTIDE SEQUENCE [LARGE SCALE GENOMIC DNA]</scope>
    <source>
        <strain evidence="2">cv. Pinot noir / PN40024</strain>
        <tissue evidence="1">Leaf</tissue>
    </source>
</reference>
<gene>
    <name evidence="1" type="ORF">VitviT2T_003585</name>
</gene>